<dbReference type="AlphaFoldDB" id="A0A6A4Z730"/>
<evidence type="ECO:0000256" key="1">
    <source>
        <dbReference type="SAM" id="MobiDB-lite"/>
    </source>
</evidence>
<dbReference type="EMBL" id="VJMI01018676">
    <property type="protein sequence ID" value="KAF0709871.1"/>
    <property type="molecule type" value="Genomic_DNA"/>
</dbReference>
<name>A0A6A4Z730_APHAT</name>
<proteinExistence type="predicted"/>
<dbReference type="Proteomes" id="UP000469452">
    <property type="component" value="Unassembled WGS sequence"/>
</dbReference>
<feature type="compositionally biased region" description="Low complexity" evidence="1">
    <location>
        <begin position="15"/>
        <end position="27"/>
    </location>
</feature>
<evidence type="ECO:0000313" key="2">
    <source>
        <dbReference type="EMBL" id="KAF0709871.1"/>
    </source>
</evidence>
<gene>
    <name evidence="2" type="ORF">AaE_012745</name>
</gene>
<reference evidence="2 3" key="1">
    <citation type="submission" date="2019-06" db="EMBL/GenBank/DDBJ databases">
        <title>Genomics analysis of Aphanomyces spp. identifies a new class of oomycete effector associated with host adaptation.</title>
        <authorList>
            <person name="Gaulin E."/>
        </authorList>
    </citation>
    <scope>NUCLEOTIDE SEQUENCE [LARGE SCALE GENOMIC DNA]</scope>
    <source>
        <strain evidence="2 3">E</strain>
    </source>
</reference>
<feature type="non-terminal residue" evidence="2">
    <location>
        <position position="1"/>
    </location>
</feature>
<feature type="non-terminal residue" evidence="2">
    <location>
        <position position="145"/>
    </location>
</feature>
<sequence length="145" mass="15815">VGCHEPNHAAHVVQSAAGGHSTGSSHGVVVYGRPASPSKPSGRPHCRERASCDACMDADDPSLLKQTSQADVRSRSDHSVHTHHPRSYAGCECARRVLQERVWSSCHGPTPRRCRHRRQLPRPSACECFHKAWVLLSSPESAGRV</sequence>
<feature type="region of interest" description="Disordered" evidence="1">
    <location>
        <begin position="65"/>
        <end position="84"/>
    </location>
</feature>
<feature type="region of interest" description="Disordered" evidence="1">
    <location>
        <begin position="14"/>
        <end position="47"/>
    </location>
</feature>
<organism evidence="2 3">
    <name type="scientific">Aphanomyces astaci</name>
    <name type="common">Crayfish plague agent</name>
    <dbReference type="NCBI Taxonomy" id="112090"/>
    <lineage>
        <taxon>Eukaryota</taxon>
        <taxon>Sar</taxon>
        <taxon>Stramenopiles</taxon>
        <taxon>Oomycota</taxon>
        <taxon>Saprolegniomycetes</taxon>
        <taxon>Saprolegniales</taxon>
        <taxon>Verrucalvaceae</taxon>
        <taxon>Aphanomyces</taxon>
    </lineage>
</organism>
<evidence type="ECO:0000313" key="3">
    <source>
        <dbReference type="Proteomes" id="UP000469452"/>
    </source>
</evidence>
<protein>
    <submittedName>
        <fullName evidence="2">Uncharacterized protein</fullName>
    </submittedName>
</protein>
<comment type="caution">
    <text evidence="2">The sequence shown here is derived from an EMBL/GenBank/DDBJ whole genome shotgun (WGS) entry which is preliminary data.</text>
</comment>
<accession>A0A6A4Z730</accession>